<dbReference type="GO" id="GO:0003677">
    <property type="term" value="F:DNA binding"/>
    <property type="evidence" value="ECO:0007669"/>
    <property type="project" value="UniProtKB-KW"/>
</dbReference>
<keyword evidence="4 6" id="KW-0238">DNA-binding</keyword>
<comment type="caution">
    <text evidence="9">The sequence shown here is derived from an EMBL/GenBank/DDBJ whole genome shotgun (WGS) entry which is preliminary data.</text>
</comment>
<dbReference type="EMBL" id="NJBN01000008">
    <property type="protein sequence ID" value="TKJ39113.1"/>
    <property type="molecule type" value="Genomic_DNA"/>
</dbReference>
<dbReference type="Gene3D" id="1.10.1740.10">
    <property type="match status" value="1"/>
</dbReference>
<dbReference type="PANTHER" id="PTHR43133:SF52">
    <property type="entry name" value="ECF RNA POLYMERASE SIGMA FACTOR SIGL"/>
    <property type="match status" value="1"/>
</dbReference>
<evidence type="ECO:0000256" key="3">
    <source>
        <dbReference type="ARBA" id="ARBA00023082"/>
    </source>
</evidence>
<evidence type="ECO:0000259" key="8">
    <source>
        <dbReference type="Pfam" id="PF08281"/>
    </source>
</evidence>
<protein>
    <recommendedName>
        <fullName evidence="6">RNA polymerase sigma factor</fullName>
    </recommendedName>
</protein>
<accession>A0A532UW03</accession>
<feature type="domain" description="RNA polymerase sigma-70 region 2" evidence="7">
    <location>
        <begin position="6"/>
        <end position="73"/>
    </location>
</feature>
<evidence type="ECO:0000256" key="4">
    <source>
        <dbReference type="ARBA" id="ARBA00023125"/>
    </source>
</evidence>
<evidence type="ECO:0000259" key="7">
    <source>
        <dbReference type="Pfam" id="PF04542"/>
    </source>
</evidence>
<dbReference type="SUPFAM" id="SSF88659">
    <property type="entry name" value="Sigma3 and sigma4 domains of RNA polymerase sigma factors"/>
    <property type="match status" value="1"/>
</dbReference>
<sequence length="168" mass="19527">MDWESIYQKHSRGIYQYLLNMSGNSHDAEDLLQETFIKAMKSEAALREPDRIHSWLMTISRNLFLDLYKKKMRRNTSTAGNFSDGMMEIPAEQVNPERNAVLSDFRSKLLQAMGELSETYRTAFTLSILQKHSYREIGEITGWTPAMVKINVFRARRKIATVLVEFRG</sequence>
<feature type="domain" description="RNA polymerase sigma factor 70 region 4 type 2" evidence="8">
    <location>
        <begin position="108"/>
        <end position="159"/>
    </location>
</feature>
<dbReference type="InterPro" id="IPR036388">
    <property type="entry name" value="WH-like_DNA-bd_sf"/>
</dbReference>
<dbReference type="GO" id="GO:0006352">
    <property type="term" value="P:DNA-templated transcription initiation"/>
    <property type="evidence" value="ECO:0007669"/>
    <property type="project" value="InterPro"/>
</dbReference>
<dbReference type="SUPFAM" id="SSF88946">
    <property type="entry name" value="Sigma2 domain of RNA polymerase sigma factors"/>
    <property type="match status" value="1"/>
</dbReference>
<dbReference type="Pfam" id="PF08281">
    <property type="entry name" value="Sigma70_r4_2"/>
    <property type="match status" value="1"/>
</dbReference>
<dbReference type="InterPro" id="IPR013249">
    <property type="entry name" value="RNA_pol_sigma70_r4_t2"/>
</dbReference>
<evidence type="ECO:0000256" key="2">
    <source>
        <dbReference type="ARBA" id="ARBA00023015"/>
    </source>
</evidence>
<dbReference type="PROSITE" id="PS01063">
    <property type="entry name" value="SIGMA70_ECF"/>
    <property type="match status" value="1"/>
</dbReference>
<evidence type="ECO:0000313" key="9">
    <source>
        <dbReference type="EMBL" id="TKJ39113.1"/>
    </source>
</evidence>
<keyword evidence="3 6" id="KW-0731">Sigma factor</keyword>
<keyword evidence="5 6" id="KW-0804">Transcription</keyword>
<dbReference type="InterPro" id="IPR039425">
    <property type="entry name" value="RNA_pol_sigma-70-like"/>
</dbReference>
<proteinExistence type="inferred from homology"/>
<name>A0A532UW03_UNCL8</name>
<dbReference type="Proteomes" id="UP000319619">
    <property type="component" value="Unassembled WGS sequence"/>
</dbReference>
<dbReference type="InterPro" id="IPR013325">
    <property type="entry name" value="RNA_pol_sigma_r2"/>
</dbReference>
<reference evidence="9 10" key="1">
    <citation type="submission" date="2017-06" db="EMBL/GenBank/DDBJ databases">
        <title>Novel microbial phyla capable of carbon fixation and sulfur reduction in deep-sea sediments.</title>
        <authorList>
            <person name="Huang J."/>
            <person name="Baker B."/>
            <person name="Wang Y."/>
        </authorList>
    </citation>
    <scope>NUCLEOTIDE SEQUENCE [LARGE SCALE GENOMIC DNA]</scope>
    <source>
        <strain evidence="9">B3_LCP</strain>
    </source>
</reference>
<dbReference type="GO" id="GO:0016987">
    <property type="term" value="F:sigma factor activity"/>
    <property type="evidence" value="ECO:0007669"/>
    <property type="project" value="UniProtKB-KW"/>
</dbReference>
<evidence type="ECO:0000256" key="5">
    <source>
        <dbReference type="ARBA" id="ARBA00023163"/>
    </source>
</evidence>
<dbReference type="InterPro" id="IPR013324">
    <property type="entry name" value="RNA_pol_sigma_r3/r4-like"/>
</dbReference>
<dbReference type="InterPro" id="IPR014284">
    <property type="entry name" value="RNA_pol_sigma-70_dom"/>
</dbReference>
<dbReference type="InterPro" id="IPR007627">
    <property type="entry name" value="RNA_pol_sigma70_r2"/>
</dbReference>
<dbReference type="CDD" id="cd06171">
    <property type="entry name" value="Sigma70_r4"/>
    <property type="match status" value="1"/>
</dbReference>
<keyword evidence="2 6" id="KW-0805">Transcription regulation</keyword>
<evidence type="ECO:0000256" key="1">
    <source>
        <dbReference type="ARBA" id="ARBA00010641"/>
    </source>
</evidence>
<evidence type="ECO:0000256" key="6">
    <source>
        <dbReference type="RuleBase" id="RU000716"/>
    </source>
</evidence>
<dbReference type="NCBIfam" id="TIGR02937">
    <property type="entry name" value="sigma70-ECF"/>
    <property type="match status" value="1"/>
</dbReference>
<gene>
    <name evidence="9" type="ORF">CEE37_11890</name>
</gene>
<dbReference type="AlphaFoldDB" id="A0A532UW03"/>
<dbReference type="Pfam" id="PF04542">
    <property type="entry name" value="Sigma70_r2"/>
    <property type="match status" value="1"/>
</dbReference>
<dbReference type="Gene3D" id="1.10.10.10">
    <property type="entry name" value="Winged helix-like DNA-binding domain superfamily/Winged helix DNA-binding domain"/>
    <property type="match status" value="1"/>
</dbReference>
<evidence type="ECO:0000313" key="10">
    <source>
        <dbReference type="Proteomes" id="UP000319619"/>
    </source>
</evidence>
<dbReference type="InterPro" id="IPR000838">
    <property type="entry name" value="RNA_pol_sigma70_ECF_CS"/>
</dbReference>
<dbReference type="PANTHER" id="PTHR43133">
    <property type="entry name" value="RNA POLYMERASE ECF-TYPE SIGMA FACTO"/>
    <property type="match status" value="1"/>
</dbReference>
<comment type="similarity">
    <text evidence="1 6">Belongs to the sigma-70 factor family. ECF subfamily.</text>
</comment>
<organism evidence="9 10">
    <name type="scientific">candidate division LCP-89 bacterium B3_LCP</name>
    <dbReference type="NCBI Taxonomy" id="2012998"/>
    <lineage>
        <taxon>Bacteria</taxon>
        <taxon>Pseudomonadati</taxon>
        <taxon>Bacteria division LCP-89</taxon>
    </lineage>
</organism>